<dbReference type="EC" id="4.2.1.20" evidence="2"/>
<evidence type="ECO:0000256" key="3">
    <source>
        <dbReference type="ARBA" id="ARBA00022605"/>
    </source>
</evidence>
<keyword evidence="4" id="KW-0822">Tryptophan biosynthesis</keyword>
<keyword evidence="3" id="KW-0028">Amino-acid biosynthesis</keyword>
<dbReference type="SUPFAM" id="SSF51366">
    <property type="entry name" value="Ribulose-phoshate binding barrel"/>
    <property type="match status" value="1"/>
</dbReference>
<dbReference type="GO" id="GO:0004834">
    <property type="term" value="F:tryptophan synthase activity"/>
    <property type="evidence" value="ECO:0007669"/>
    <property type="project" value="UniProtKB-EC"/>
</dbReference>
<reference evidence="8" key="1">
    <citation type="submission" date="2019-08" db="EMBL/GenBank/DDBJ databases">
        <authorList>
            <person name="Kucharzyk K."/>
            <person name="Murdoch R.W."/>
            <person name="Higgins S."/>
            <person name="Loffler F."/>
        </authorList>
    </citation>
    <scope>NUCLEOTIDE SEQUENCE</scope>
</reference>
<dbReference type="EMBL" id="VSSQ01035490">
    <property type="protein sequence ID" value="MPM87717.1"/>
    <property type="molecule type" value="Genomic_DNA"/>
</dbReference>
<dbReference type="Pfam" id="PF00290">
    <property type="entry name" value="Trp_syntA"/>
    <property type="match status" value="1"/>
</dbReference>
<keyword evidence="6 8" id="KW-0456">Lyase</keyword>
<evidence type="ECO:0000256" key="6">
    <source>
        <dbReference type="ARBA" id="ARBA00023239"/>
    </source>
</evidence>
<dbReference type="Gene3D" id="3.20.20.70">
    <property type="entry name" value="Aldolase class I"/>
    <property type="match status" value="1"/>
</dbReference>
<name>A0A645DEM4_9ZZZZ</name>
<comment type="catalytic activity">
    <reaction evidence="7">
        <text>(1S,2R)-1-C-(indol-3-yl)glycerol 3-phosphate + L-serine = D-glyceraldehyde 3-phosphate + L-tryptophan + H2O</text>
        <dbReference type="Rhea" id="RHEA:10532"/>
        <dbReference type="ChEBI" id="CHEBI:15377"/>
        <dbReference type="ChEBI" id="CHEBI:33384"/>
        <dbReference type="ChEBI" id="CHEBI:57912"/>
        <dbReference type="ChEBI" id="CHEBI:58866"/>
        <dbReference type="ChEBI" id="CHEBI:59776"/>
        <dbReference type="EC" id="4.2.1.20"/>
    </reaction>
</comment>
<proteinExistence type="predicted"/>
<keyword evidence="5" id="KW-0057">Aromatic amino acid biosynthesis</keyword>
<comment type="pathway">
    <text evidence="1">Amino-acid biosynthesis; L-tryptophan biosynthesis; L-tryptophan from chorismate: step 5/5.</text>
</comment>
<dbReference type="AlphaFoldDB" id="A0A645DEM4"/>
<dbReference type="InterPro" id="IPR013785">
    <property type="entry name" value="Aldolase_TIM"/>
</dbReference>
<evidence type="ECO:0000313" key="8">
    <source>
        <dbReference type="EMBL" id="MPM87717.1"/>
    </source>
</evidence>
<sequence>MGFGISNKEHIDKLKDYVDGVIVGSAIVSVVEESNGCTKVLENFVKELCF</sequence>
<dbReference type="InterPro" id="IPR011060">
    <property type="entry name" value="RibuloseP-bd_barrel"/>
</dbReference>
<protein>
    <recommendedName>
        <fullName evidence="2">tryptophan synthase</fullName>
        <ecNumber evidence="2">4.2.1.20</ecNumber>
    </recommendedName>
</protein>
<evidence type="ECO:0000256" key="1">
    <source>
        <dbReference type="ARBA" id="ARBA00004733"/>
    </source>
</evidence>
<dbReference type="UniPathway" id="UPA00035">
    <property type="reaction ID" value="UER00044"/>
</dbReference>
<organism evidence="8">
    <name type="scientific">bioreactor metagenome</name>
    <dbReference type="NCBI Taxonomy" id="1076179"/>
    <lineage>
        <taxon>unclassified sequences</taxon>
        <taxon>metagenomes</taxon>
        <taxon>ecological metagenomes</taxon>
    </lineage>
</organism>
<evidence type="ECO:0000256" key="5">
    <source>
        <dbReference type="ARBA" id="ARBA00023141"/>
    </source>
</evidence>
<comment type="caution">
    <text evidence="8">The sequence shown here is derived from an EMBL/GenBank/DDBJ whole genome shotgun (WGS) entry which is preliminary data.</text>
</comment>
<evidence type="ECO:0000256" key="2">
    <source>
        <dbReference type="ARBA" id="ARBA00012043"/>
    </source>
</evidence>
<gene>
    <name evidence="8" type="primary">trpA_20</name>
    <name evidence="8" type="ORF">SDC9_134817</name>
</gene>
<accession>A0A645DEM4</accession>
<dbReference type="InterPro" id="IPR002028">
    <property type="entry name" value="Trp_synthase_suA"/>
</dbReference>
<evidence type="ECO:0000256" key="4">
    <source>
        <dbReference type="ARBA" id="ARBA00022822"/>
    </source>
</evidence>
<evidence type="ECO:0000256" key="7">
    <source>
        <dbReference type="ARBA" id="ARBA00049047"/>
    </source>
</evidence>